<sequence length="272" mass="30590">MASRLNIDEQETRSLMTNTLMKAKNNGQVSDGELITFLAIANEYRLNPLTKEIYAFNNRGAIQPIVSIDGWLKIINEHTQFDGMEFSDSLDANGALSAITCRIYRKDRQRPTEVTEYLDECKGTSEPWKKWPARMLRHKATIQAARYAFGLSGIIDEDEAERYRQTTLVSEREVNPAANQSSLKSRVGNSSKAEAQSASLGSQKQSMPSFDQPPPVDQLLKELQVCTTKEDLDQWKAAATQWPEGSAERTSLIQSYKDHCSNLSHAAQNQEQ</sequence>
<accession>A0A437QEI9</accession>
<dbReference type="InterPro" id="IPR018330">
    <property type="entry name" value="RecT_fam"/>
</dbReference>
<proteinExistence type="predicted"/>
<evidence type="ECO:0000313" key="3">
    <source>
        <dbReference type="Proteomes" id="UP000282818"/>
    </source>
</evidence>
<protein>
    <submittedName>
        <fullName evidence="2">Recombinase</fullName>
    </submittedName>
</protein>
<gene>
    <name evidence="2" type="ORF">EOE65_03230</name>
</gene>
<comment type="caution">
    <text evidence="2">The sequence shown here is derived from an EMBL/GenBank/DDBJ whole genome shotgun (WGS) entry which is preliminary data.</text>
</comment>
<dbReference type="Proteomes" id="UP000282818">
    <property type="component" value="Unassembled WGS sequence"/>
</dbReference>
<feature type="compositionally biased region" description="Polar residues" evidence="1">
    <location>
        <begin position="177"/>
        <end position="209"/>
    </location>
</feature>
<dbReference type="AlphaFoldDB" id="A0A437QEI9"/>
<reference evidence="2 3" key="1">
    <citation type="submission" date="2019-01" db="EMBL/GenBank/DDBJ databases">
        <authorList>
            <person name="Chen W.-M."/>
        </authorList>
    </citation>
    <scope>NUCLEOTIDE SEQUENCE [LARGE SCALE GENOMIC DNA]</scope>
    <source>
        <strain evidence="2 3">HPM-16</strain>
    </source>
</reference>
<dbReference type="EMBL" id="SACQ01000001">
    <property type="protein sequence ID" value="RVU32978.1"/>
    <property type="molecule type" value="Genomic_DNA"/>
</dbReference>
<keyword evidence="3" id="KW-1185">Reference proteome</keyword>
<dbReference type="Pfam" id="PF03837">
    <property type="entry name" value="RecT"/>
    <property type="match status" value="1"/>
</dbReference>
<name>A0A437QEI9_9GAMM</name>
<evidence type="ECO:0000256" key="1">
    <source>
        <dbReference type="SAM" id="MobiDB-lite"/>
    </source>
</evidence>
<evidence type="ECO:0000313" key="2">
    <source>
        <dbReference type="EMBL" id="RVU32978.1"/>
    </source>
</evidence>
<feature type="region of interest" description="Disordered" evidence="1">
    <location>
        <begin position="167"/>
        <end position="216"/>
    </location>
</feature>
<dbReference type="GO" id="GO:0003677">
    <property type="term" value="F:DNA binding"/>
    <property type="evidence" value="ECO:0007669"/>
    <property type="project" value="InterPro"/>
</dbReference>
<organism evidence="2 3">
    <name type="scientific">Neptunomonas marina</name>
    <dbReference type="NCBI Taxonomy" id="1815562"/>
    <lineage>
        <taxon>Bacteria</taxon>
        <taxon>Pseudomonadati</taxon>
        <taxon>Pseudomonadota</taxon>
        <taxon>Gammaproteobacteria</taxon>
        <taxon>Oceanospirillales</taxon>
        <taxon>Oceanospirillaceae</taxon>
        <taxon>Neptunomonas</taxon>
    </lineage>
</organism>
<dbReference type="GO" id="GO:0006259">
    <property type="term" value="P:DNA metabolic process"/>
    <property type="evidence" value="ECO:0007669"/>
    <property type="project" value="InterPro"/>
</dbReference>